<dbReference type="Gene3D" id="1.25.40.20">
    <property type="entry name" value="Ankyrin repeat-containing domain"/>
    <property type="match status" value="1"/>
</dbReference>
<dbReference type="InterPro" id="IPR002110">
    <property type="entry name" value="Ankyrin_rpt"/>
</dbReference>
<dbReference type="InterPro" id="IPR036770">
    <property type="entry name" value="Ankyrin_rpt-contain_sf"/>
</dbReference>
<dbReference type="PROSITE" id="PS50088">
    <property type="entry name" value="ANK_REPEAT"/>
    <property type="match status" value="2"/>
</dbReference>
<dbReference type="PANTHER" id="PTHR24198">
    <property type="entry name" value="ANKYRIN REPEAT AND PROTEIN KINASE DOMAIN-CONTAINING PROTEIN"/>
    <property type="match status" value="1"/>
</dbReference>
<accession>A0A2L2SU41</accession>
<dbReference type="EMBL" id="LN649232">
    <property type="protein sequence ID" value="CEI41661.1"/>
    <property type="molecule type" value="Genomic_DNA"/>
</dbReference>
<evidence type="ECO:0000256" key="1">
    <source>
        <dbReference type="ARBA" id="ARBA00022737"/>
    </source>
</evidence>
<dbReference type="Proteomes" id="UP000245910">
    <property type="component" value="Chromosome IIII"/>
</dbReference>
<name>A0A2L2SU41_9HYPO</name>
<keyword evidence="1" id="KW-0677">Repeat</keyword>
<dbReference type="PANTHER" id="PTHR24198:SF165">
    <property type="entry name" value="ANKYRIN REPEAT-CONTAINING PROTEIN-RELATED"/>
    <property type="match status" value="1"/>
</dbReference>
<evidence type="ECO:0000256" key="2">
    <source>
        <dbReference type="ARBA" id="ARBA00023043"/>
    </source>
</evidence>
<feature type="repeat" description="ANK" evidence="3">
    <location>
        <begin position="346"/>
        <end position="384"/>
    </location>
</feature>
<organism evidence="4 5">
    <name type="scientific">Fusarium venenatum</name>
    <dbReference type="NCBI Taxonomy" id="56646"/>
    <lineage>
        <taxon>Eukaryota</taxon>
        <taxon>Fungi</taxon>
        <taxon>Dikarya</taxon>
        <taxon>Ascomycota</taxon>
        <taxon>Pezizomycotina</taxon>
        <taxon>Sordariomycetes</taxon>
        <taxon>Hypocreomycetidae</taxon>
        <taxon>Hypocreales</taxon>
        <taxon>Nectriaceae</taxon>
        <taxon>Fusarium</taxon>
    </lineage>
</organism>
<sequence>MSSARQPTESAYEKFSHAPIKYYEGHIPNVPVTMIGPDGTILYENGARGLFREIMCRDDVDSLKQYLAIDPWMIGGEDYDGPNYYSVFHFAHERGSHGVLRFLLSHQETVPECVSYRKEMWSLLNEAAHKADVDFVRFLLDNHPAYADIHGRDTFGCTPILEAASIWPGGYGEVDTREPSVEKSEAVMNLLLDGGASASDVAVHPERTTHTVLTSAVRWASPELVKRLIDGGADVHAKVTGRRLGLDYDPVSDMTAISFAMFHVNVNVIQTLFDCRGSGVDIRDMVSSRDSSGSHLLHWVNRSYMSFAQKPYMLEAEQTQMIEDIIKIINILLDIDPSAINMQDSLGNTALHYATQHPARDYKQYNAILELLCSKGADASIRNNRKETPLHTILGHAFTADKADIQAMGILCDHGASVMDTDENGNSPLHLALAEMSPADVVSFLLEQGADPNLMNMKHNTPLHLAISYPYHGQESRKKQDDIIGMVSKVAGNAGVKILQNGDGKTAQQLLLEQKKLREEDDIQWLELRKPRAW</sequence>
<dbReference type="AlphaFoldDB" id="A0A2L2SU41"/>
<reference evidence="5" key="1">
    <citation type="submission" date="2014-10" db="EMBL/GenBank/DDBJ databases">
        <authorList>
            <person name="King R."/>
        </authorList>
    </citation>
    <scope>NUCLEOTIDE SEQUENCE [LARGE SCALE GENOMIC DNA]</scope>
    <source>
        <strain evidence="5">A3/5</strain>
    </source>
</reference>
<evidence type="ECO:0000256" key="3">
    <source>
        <dbReference type="PROSITE-ProRule" id="PRU00023"/>
    </source>
</evidence>
<evidence type="ECO:0000313" key="4">
    <source>
        <dbReference type="EMBL" id="CEI41661.1"/>
    </source>
</evidence>
<protein>
    <submittedName>
        <fullName evidence="4">Uncharacterized protein</fullName>
    </submittedName>
</protein>
<dbReference type="SUPFAM" id="SSF48403">
    <property type="entry name" value="Ankyrin repeat"/>
    <property type="match status" value="1"/>
</dbReference>
<evidence type="ECO:0000313" key="5">
    <source>
        <dbReference type="Proteomes" id="UP000245910"/>
    </source>
</evidence>
<dbReference type="SMART" id="SM00248">
    <property type="entry name" value="ANK"/>
    <property type="match status" value="9"/>
</dbReference>
<feature type="repeat" description="ANK" evidence="3">
    <location>
        <begin position="424"/>
        <end position="457"/>
    </location>
</feature>
<keyword evidence="2 3" id="KW-0040">ANK repeat</keyword>
<keyword evidence="5" id="KW-1185">Reference proteome</keyword>
<dbReference type="OrthoDB" id="823504at2759"/>
<dbReference type="STRING" id="56646.A0A2L2SU41"/>
<dbReference type="Pfam" id="PF12796">
    <property type="entry name" value="Ank_2"/>
    <property type="match status" value="1"/>
</dbReference>
<proteinExistence type="predicted"/>
<dbReference type="PROSITE" id="PS50297">
    <property type="entry name" value="ANK_REP_REGION"/>
    <property type="match status" value="2"/>
</dbReference>